<dbReference type="PANTHER" id="PTHR38763:SF1">
    <property type="entry name" value="MAJOR OUTER MEMBRANE LIPOPROTEIN LPP"/>
    <property type="match status" value="1"/>
</dbReference>
<keyword evidence="7" id="KW-0677">Repeat</keyword>
<keyword evidence="1 10" id="KW-0732">Signal</keyword>
<dbReference type="InterPro" id="IPR016367">
    <property type="entry name" value="MOM_Lpp"/>
</dbReference>
<feature type="domain" description="Lipoprotein leucine-zipper" evidence="11">
    <location>
        <begin position="34"/>
        <end position="86"/>
    </location>
</feature>
<keyword evidence="7" id="KW-0964">Secreted</keyword>
<evidence type="ECO:0000256" key="3">
    <source>
        <dbReference type="ARBA" id="ARBA00023136"/>
    </source>
</evidence>
<evidence type="ECO:0000256" key="2">
    <source>
        <dbReference type="ARBA" id="ARBA00023088"/>
    </source>
</evidence>
<dbReference type="KEGG" id="fes:HER31_06010"/>
<comment type="caution">
    <text evidence="7">Lacks conserved residue(s) required for the propagation of feature annotation.</text>
</comment>
<evidence type="ECO:0000256" key="10">
    <source>
        <dbReference type="SAM" id="SignalP"/>
    </source>
</evidence>
<evidence type="ECO:0000313" key="12">
    <source>
        <dbReference type="EMBL" id="QIZ76454.1"/>
    </source>
</evidence>
<keyword evidence="2 7" id="KW-0572">Peptidoglycan-anchor</keyword>
<keyword evidence="13" id="KW-1185">Reference proteome</keyword>
<dbReference type="NCBIfam" id="NF040598">
    <property type="entry name" value="Ala_zip_lipo"/>
    <property type="match status" value="1"/>
</dbReference>
<evidence type="ECO:0000256" key="6">
    <source>
        <dbReference type="ARBA" id="ARBA00023288"/>
    </source>
</evidence>
<comment type="function">
    <text evidence="7">A highly abundant outer membrane lipoprotein that controls the distance between the inner and outer membranes. The only protein known to be covalently linked to the peptidoglycan network (PGN). Also non-covalently binds the PGN. The link between the cell outer membrane and PGN contributes to maintenance of the structural and functional integrity of the cell envelope, and maintains the correct distance between the PGN and the outer membrane.</text>
</comment>
<feature type="modified residue" description="N6-murein peptidoglycan lysine" evidence="7">
    <location>
        <position position="87"/>
    </location>
</feature>
<feature type="lipid moiety-binding region" description="N-palmitoyl cysteine" evidence="7 9">
    <location>
        <position position="18"/>
    </location>
</feature>
<feature type="repeat" evidence="7">
    <location>
        <begin position="32"/>
        <end position="42"/>
    </location>
</feature>
<dbReference type="GO" id="GO:0009279">
    <property type="term" value="C:cell outer membrane"/>
    <property type="evidence" value="ECO:0007669"/>
    <property type="project" value="UniProtKB-SubCell"/>
</dbReference>
<dbReference type="Gene3D" id="1.20.5.190">
    <property type="match status" value="1"/>
</dbReference>
<gene>
    <name evidence="7" type="primary">lpp</name>
    <name evidence="12" type="ORF">HER31_06010</name>
</gene>
<reference evidence="12 13" key="1">
    <citation type="submission" date="2020-04" db="EMBL/GenBank/DDBJ databases">
        <title>Ferrimonas sp. S7 isolated from sea water.</title>
        <authorList>
            <person name="Bae S.S."/>
            <person name="Baek K."/>
        </authorList>
    </citation>
    <scope>NUCLEOTIDE SEQUENCE [LARGE SCALE GENOMIC DNA]</scope>
    <source>
        <strain evidence="12 13">S7</strain>
    </source>
</reference>
<organism evidence="12 13">
    <name type="scientific">Ferrimonas lipolytica</name>
    <dbReference type="NCBI Taxonomy" id="2724191"/>
    <lineage>
        <taxon>Bacteria</taxon>
        <taxon>Pseudomonadati</taxon>
        <taxon>Pseudomonadota</taxon>
        <taxon>Gammaproteobacteria</taxon>
        <taxon>Alteromonadales</taxon>
        <taxon>Ferrimonadaceae</taxon>
        <taxon>Ferrimonas</taxon>
    </lineage>
</organism>
<accession>A0A6H1UBP0</accession>
<dbReference type="EMBL" id="CP051180">
    <property type="protein sequence ID" value="QIZ76454.1"/>
    <property type="molecule type" value="Genomic_DNA"/>
</dbReference>
<dbReference type="GO" id="GO:0042834">
    <property type="term" value="F:peptidoglycan binding"/>
    <property type="evidence" value="ECO:0007669"/>
    <property type="project" value="UniProtKB-UniRule"/>
</dbReference>
<feature type="lipid moiety-binding region" description="S-diacylglycerol cysteine" evidence="7 9">
    <location>
        <position position="18"/>
    </location>
</feature>
<comment type="subcellular location">
    <subcellularLocation>
        <location evidence="7">Cell outer membrane</location>
        <topology evidence="7">Lipid-anchor</topology>
        <orientation evidence="7">Periplasmic side</orientation>
    </subcellularLocation>
    <subcellularLocation>
        <location evidence="7">Secreted</location>
        <location evidence="7">Cell wall</location>
        <topology evidence="7">Peptidoglycan-anchor</topology>
    </subcellularLocation>
    <text evidence="7">Attached via its lipidated N-terminus to the inner leaflet of the outer membrane. Attached to the peptidoglycan network (PGN) via its C-terminus.</text>
</comment>
<dbReference type="PROSITE" id="PS51257">
    <property type="entry name" value="PROKAR_LIPOPROTEIN"/>
    <property type="match status" value="1"/>
</dbReference>
<feature type="modified residue" description="N6-murein peptidoglycan lysine" evidence="8">
    <location>
        <position position="86"/>
    </location>
</feature>
<feature type="signal peptide" evidence="10">
    <location>
        <begin position="1"/>
        <end position="21"/>
    </location>
</feature>
<feature type="coiled-coil region" evidence="7">
    <location>
        <begin position="21"/>
        <end position="83"/>
    </location>
</feature>
<proteinExistence type="inferred from homology"/>
<sequence length="87" mass="9055">MKVKLLAGLAMSTMLFGCANTADLEAQVSALSNKVDSLSTQVGSLSGQQDSLAADIKATKSAAMDAQDEAARANSRIDAMASDYRKK</sequence>
<comment type="similarity">
    <text evidence="7">Belongs to the Lpp family.</text>
</comment>
<dbReference type="PANTHER" id="PTHR38763">
    <property type="entry name" value="MAJOR OUTER MEMBRANE PROLIPOPROTEIN LPP"/>
    <property type="match status" value="1"/>
</dbReference>
<evidence type="ECO:0000313" key="13">
    <source>
        <dbReference type="Proteomes" id="UP000501602"/>
    </source>
</evidence>
<evidence type="ECO:0000256" key="1">
    <source>
        <dbReference type="ARBA" id="ARBA00022729"/>
    </source>
</evidence>
<feature type="chain" id="PRO_5026008643" description="Major outer membrane lipoprotein Lpp" evidence="10">
    <location>
        <begin position="22"/>
        <end position="87"/>
    </location>
</feature>
<evidence type="ECO:0000256" key="5">
    <source>
        <dbReference type="ARBA" id="ARBA00023237"/>
    </source>
</evidence>
<dbReference type="HAMAP" id="MF_00843">
    <property type="entry name" value="Lpp"/>
    <property type="match status" value="1"/>
</dbReference>
<keyword evidence="7" id="KW-0175">Coiled coil</keyword>
<keyword evidence="7" id="KW-0134">Cell wall</keyword>
<keyword evidence="4 7" id="KW-0564">Palmitate</keyword>
<evidence type="ECO:0000256" key="8">
    <source>
        <dbReference type="PIRSR" id="PIRSR002855-1"/>
    </source>
</evidence>
<evidence type="ECO:0000256" key="9">
    <source>
        <dbReference type="PIRSR" id="PIRSR002855-2"/>
    </source>
</evidence>
<dbReference type="GO" id="GO:0008289">
    <property type="term" value="F:lipid binding"/>
    <property type="evidence" value="ECO:0007669"/>
    <property type="project" value="UniProtKB-UniRule"/>
</dbReference>
<dbReference type="SUPFAM" id="SSF58042">
    <property type="entry name" value="Outer membrane lipoprotein"/>
    <property type="match status" value="1"/>
</dbReference>
<dbReference type="InterPro" id="IPR006817">
    <property type="entry name" value="Lipoprotein_leucine-zipper_dom"/>
</dbReference>
<comment type="subunit">
    <text evidence="7">Homotrimer.</text>
</comment>
<protein>
    <recommendedName>
        <fullName evidence="7">Major outer membrane lipoprotein Lpp</fullName>
    </recommendedName>
</protein>
<evidence type="ECO:0000256" key="7">
    <source>
        <dbReference type="HAMAP-Rule" id="MF_00843"/>
    </source>
</evidence>
<evidence type="ECO:0000256" key="4">
    <source>
        <dbReference type="ARBA" id="ARBA00023139"/>
    </source>
</evidence>
<dbReference type="AlphaFoldDB" id="A0A6H1UBP0"/>
<dbReference type="GO" id="GO:0043580">
    <property type="term" value="P:periplasmic space organization"/>
    <property type="evidence" value="ECO:0007669"/>
    <property type="project" value="UniProtKB-UniRule"/>
</dbReference>
<dbReference type="PIRSF" id="PIRSF002855">
    <property type="entry name" value="Murein-lipoprotein"/>
    <property type="match status" value="1"/>
</dbReference>
<dbReference type="Pfam" id="PF04728">
    <property type="entry name" value="LPP"/>
    <property type="match status" value="1"/>
</dbReference>
<keyword evidence="5 7" id="KW-0998">Cell outer membrane</keyword>
<dbReference type="RefSeq" id="WP_168659716.1">
    <property type="nucleotide sequence ID" value="NZ_CP051180.1"/>
</dbReference>
<dbReference type="GO" id="GO:0030258">
    <property type="term" value="P:lipid modification"/>
    <property type="evidence" value="ECO:0007669"/>
    <property type="project" value="UniProtKB-UniRule"/>
</dbReference>
<evidence type="ECO:0000259" key="11">
    <source>
        <dbReference type="Pfam" id="PF04728"/>
    </source>
</evidence>
<keyword evidence="3 7" id="KW-0472">Membrane</keyword>
<name>A0A6H1UBP0_9GAMM</name>
<keyword evidence="6 7" id="KW-0449">Lipoprotein</keyword>
<dbReference type="Proteomes" id="UP000501602">
    <property type="component" value="Chromosome"/>
</dbReference>